<dbReference type="PANTHER" id="PTHR40616:SF1">
    <property type="entry name" value="LINALOOL DEHYDRATASE_ISOMERASE DOMAIN-CONTAINING PROTEIN"/>
    <property type="match status" value="1"/>
</dbReference>
<reference evidence="1 2" key="1">
    <citation type="submission" date="2024-02" db="EMBL/GenBank/DDBJ databases">
        <title>De novo assembly and annotation of 12 fungi associated with fruit tree decline syndrome in Ontario, Canada.</title>
        <authorList>
            <person name="Sulman M."/>
            <person name="Ellouze W."/>
            <person name="Ilyukhin E."/>
        </authorList>
    </citation>
    <scope>NUCLEOTIDE SEQUENCE [LARGE SCALE GENOMIC DNA]</scope>
    <source>
        <strain evidence="1 2">M11/M66-122</strain>
    </source>
</reference>
<accession>A0AAN9V2W9</accession>
<evidence type="ECO:0000313" key="2">
    <source>
        <dbReference type="Proteomes" id="UP001320420"/>
    </source>
</evidence>
<evidence type="ECO:0000313" key="1">
    <source>
        <dbReference type="EMBL" id="KAK7757090.1"/>
    </source>
</evidence>
<sequence length="119" mass="12858">MSEANTVAPPQLYPTERALDVKVEPWKLSLSYPNGTSDSVFTFIVGTFARKPTLSGWGDVQGLRVTVSGSVEEAYGLSFGGANGGADSPIQDFEYWNFTHTVPSNLTGVPEVVLEFELL</sequence>
<dbReference type="PANTHER" id="PTHR40616">
    <property type="entry name" value="LINALOOL DEHYDRATASE_ISOMERASE DOMAIN-CONTAINING PROTEIN"/>
    <property type="match status" value="1"/>
</dbReference>
<protein>
    <submittedName>
        <fullName evidence="1">Uncharacterized protein</fullName>
    </submittedName>
</protein>
<organism evidence="1 2">
    <name type="scientific">Diatrype stigma</name>
    <dbReference type="NCBI Taxonomy" id="117547"/>
    <lineage>
        <taxon>Eukaryota</taxon>
        <taxon>Fungi</taxon>
        <taxon>Dikarya</taxon>
        <taxon>Ascomycota</taxon>
        <taxon>Pezizomycotina</taxon>
        <taxon>Sordariomycetes</taxon>
        <taxon>Xylariomycetidae</taxon>
        <taxon>Xylariales</taxon>
        <taxon>Diatrypaceae</taxon>
        <taxon>Diatrype</taxon>
    </lineage>
</organism>
<keyword evidence="2" id="KW-1185">Reference proteome</keyword>
<name>A0AAN9V2W9_9PEZI</name>
<dbReference type="Proteomes" id="UP001320420">
    <property type="component" value="Unassembled WGS sequence"/>
</dbReference>
<comment type="caution">
    <text evidence="1">The sequence shown here is derived from an EMBL/GenBank/DDBJ whole genome shotgun (WGS) entry which is preliminary data.</text>
</comment>
<gene>
    <name evidence="1" type="ORF">SLS62_001108</name>
</gene>
<proteinExistence type="predicted"/>
<dbReference type="EMBL" id="JAKJXP020000004">
    <property type="protein sequence ID" value="KAK7757090.1"/>
    <property type="molecule type" value="Genomic_DNA"/>
</dbReference>
<dbReference type="AlphaFoldDB" id="A0AAN9V2W9"/>